<dbReference type="Gene3D" id="3.40.50.2300">
    <property type="match status" value="1"/>
</dbReference>
<evidence type="ECO:0000313" key="3">
    <source>
        <dbReference type="EMBL" id="RAQ94375.1"/>
    </source>
</evidence>
<proteinExistence type="predicted"/>
<gene>
    <name evidence="3" type="ORF">A4R35_02445</name>
</gene>
<dbReference type="InterPro" id="IPR013011">
    <property type="entry name" value="PTS_EIIB_2"/>
</dbReference>
<dbReference type="PROSITE" id="PS51099">
    <property type="entry name" value="PTS_EIIB_TYPE_2"/>
    <property type="match status" value="1"/>
</dbReference>
<dbReference type="RefSeq" id="WP_052891458.1">
    <property type="nucleotide sequence ID" value="NZ_MCIF01000002.1"/>
</dbReference>
<dbReference type="AlphaFoldDB" id="A0A328VJD8"/>
<accession>A0A328VJD8</accession>
<protein>
    <submittedName>
        <fullName evidence="3">PTS ascorbate transporter subunit IIB</fullName>
    </submittedName>
</protein>
<dbReference type="InterPro" id="IPR003501">
    <property type="entry name" value="PTS_EIIB_2/3"/>
</dbReference>
<dbReference type="OrthoDB" id="6603449at2"/>
<dbReference type="Proteomes" id="UP000248706">
    <property type="component" value="Unassembled WGS sequence"/>
</dbReference>
<dbReference type="InterPro" id="IPR036095">
    <property type="entry name" value="PTS_EIIB-like_sf"/>
</dbReference>
<dbReference type="Pfam" id="PF02302">
    <property type="entry name" value="PTS_IIB"/>
    <property type="match status" value="1"/>
</dbReference>
<reference evidence="3 4" key="1">
    <citation type="submission" date="2016-08" db="EMBL/GenBank/DDBJ databases">
        <title>Analysis of Carbohydrate Active Enzymes in Thermogemmatispora T81 Reveals Carbohydrate Degradation Ability.</title>
        <authorList>
            <person name="Tomazini A."/>
            <person name="Lal S."/>
            <person name="Stott M."/>
            <person name="Henrissat B."/>
            <person name="Polikarpov I."/>
            <person name="Sparling R."/>
            <person name="Levin D.B."/>
        </authorList>
    </citation>
    <scope>NUCLEOTIDE SEQUENCE [LARGE SCALE GENOMIC DNA]</scope>
    <source>
        <strain evidence="3 4">T81</strain>
    </source>
</reference>
<keyword evidence="1" id="KW-0808">Transferase</keyword>
<sequence length="90" mass="9688">MKILAVCGMGFGSSLVLRMTIEDVLKAAGLKAQVVVSDIGTARSEQADIIVTSAEFARLLADRGIPIVVIKNYVDRKEMKEKLLPLVKGS</sequence>
<comment type="caution">
    <text evidence="3">The sequence shown here is derived from an EMBL/GenBank/DDBJ whole genome shotgun (WGS) entry which is preliminary data.</text>
</comment>
<dbReference type="SUPFAM" id="SSF52794">
    <property type="entry name" value="PTS system IIB component-like"/>
    <property type="match status" value="1"/>
</dbReference>
<name>A0A328VJD8_9CHLR</name>
<keyword evidence="4" id="KW-1185">Reference proteome</keyword>
<dbReference type="CDD" id="cd05563">
    <property type="entry name" value="PTS_IIB_ascorbate"/>
    <property type="match status" value="1"/>
</dbReference>
<evidence type="ECO:0000313" key="4">
    <source>
        <dbReference type="Proteomes" id="UP000248706"/>
    </source>
</evidence>
<evidence type="ECO:0000256" key="1">
    <source>
        <dbReference type="ARBA" id="ARBA00022679"/>
    </source>
</evidence>
<organism evidence="3 4">
    <name type="scientific">Thermogemmatispora tikiterensis</name>
    <dbReference type="NCBI Taxonomy" id="1825093"/>
    <lineage>
        <taxon>Bacteria</taxon>
        <taxon>Bacillati</taxon>
        <taxon>Chloroflexota</taxon>
        <taxon>Ktedonobacteria</taxon>
        <taxon>Thermogemmatisporales</taxon>
        <taxon>Thermogemmatisporaceae</taxon>
        <taxon>Thermogemmatispora</taxon>
    </lineage>
</organism>
<dbReference type="EMBL" id="MCIF01000002">
    <property type="protein sequence ID" value="RAQ94375.1"/>
    <property type="molecule type" value="Genomic_DNA"/>
</dbReference>
<dbReference type="GO" id="GO:0008982">
    <property type="term" value="F:protein-N(PI)-phosphohistidine-sugar phosphotransferase activity"/>
    <property type="evidence" value="ECO:0007669"/>
    <property type="project" value="InterPro"/>
</dbReference>
<evidence type="ECO:0000259" key="2">
    <source>
        <dbReference type="PROSITE" id="PS51099"/>
    </source>
</evidence>
<dbReference type="GO" id="GO:0009401">
    <property type="term" value="P:phosphoenolpyruvate-dependent sugar phosphotransferase system"/>
    <property type="evidence" value="ECO:0007669"/>
    <property type="project" value="InterPro"/>
</dbReference>
<feature type="domain" description="PTS EIIB type-2" evidence="2">
    <location>
        <begin position="1"/>
        <end position="90"/>
    </location>
</feature>